<feature type="compositionally biased region" description="Polar residues" evidence="1">
    <location>
        <begin position="36"/>
        <end position="47"/>
    </location>
</feature>
<dbReference type="AlphaFoldDB" id="A0A2G5P5U6"/>
<evidence type="ECO:0000313" key="5">
    <source>
        <dbReference type="Proteomes" id="UP000230551"/>
    </source>
</evidence>
<dbReference type="Proteomes" id="UP000230551">
    <property type="component" value="Unassembled WGS sequence"/>
</dbReference>
<accession>A0A2G5P5U6</accession>
<feature type="compositionally biased region" description="Low complexity" evidence="1">
    <location>
        <begin position="75"/>
        <end position="98"/>
    </location>
</feature>
<dbReference type="STRING" id="85968.GCA_900073015_03652"/>
<keyword evidence="5" id="KW-1185">Reference proteome</keyword>
<proteinExistence type="predicted"/>
<comment type="caution">
    <text evidence="4">The sequence shown here is derived from an EMBL/GenBank/DDBJ whole genome shotgun (WGS) entry which is preliminary data.</text>
</comment>
<dbReference type="InterPro" id="IPR032407">
    <property type="entry name" value="MHB"/>
</dbReference>
<dbReference type="InterPro" id="IPR006311">
    <property type="entry name" value="TAT_signal"/>
</dbReference>
<feature type="chain" id="PRO_5013841814" evidence="2">
    <location>
        <begin position="30"/>
        <end position="205"/>
    </location>
</feature>
<dbReference type="PROSITE" id="PS51318">
    <property type="entry name" value="TAT"/>
    <property type="match status" value="1"/>
</dbReference>
<feature type="region of interest" description="Disordered" evidence="1">
    <location>
        <begin position="32"/>
        <end position="113"/>
    </location>
</feature>
<dbReference type="EMBL" id="PDCN02000031">
    <property type="protein sequence ID" value="PIB73403.1"/>
    <property type="molecule type" value="Genomic_DNA"/>
</dbReference>
<protein>
    <submittedName>
        <fullName evidence="4">Hemophore-related protein</fullName>
    </submittedName>
</protein>
<evidence type="ECO:0000256" key="1">
    <source>
        <dbReference type="SAM" id="MobiDB-lite"/>
    </source>
</evidence>
<evidence type="ECO:0000313" key="4">
    <source>
        <dbReference type="EMBL" id="PIB73403.1"/>
    </source>
</evidence>
<sequence length="205" mass="20774">MPTARRAMIAAFAAAGLAGATLFAPIAAAVPDTQGDDTSVTTENGPETTAHGDATANGETTAAEPDAESATPDGETTVADDATTPAATDDAEAPATTDGQSAEGQITPVATNTGDCSAATLGRTSADVNTKLADYMDKNPAVNSALIEITRQSPWVAVGQLEGYFRDNPVQADEIRTIQAPLGEFQHRCGLQVSPADALAALSDI</sequence>
<gene>
    <name evidence="4" type="ORF">CQY22_017020</name>
</gene>
<organism evidence="4 5">
    <name type="scientific">Mycolicibacterium brumae</name>
    <dbReference type="NCBI Taxonomy" id="85968"/>
    <lineage>
        <taxon>Bacteria</taxon>
        <taxon>Bacillati</taxon>
        <taxon>Actinomycetota</taxon>
        <taxon>Actinomycetes</taxon>
        <taxon>Mycobacteriales</taxon>
        <taxon>Mycobacteriaceae</taxon>
        <taxon>Mycolicibacterium</taxon>
    </lineage>
</organism>
<feature type="signal peptide" evidence="2">
    <location>
        <begin position="1"/>
        <end position="29"/>
    </location>
</feature>
<dbReference type="Pfam" id="PF16525">
    <property type="entry name" value="MHB"/>
    <property type="match status" value="1"/>
</dbReference>
<evidence type="ECO:0000259" key="3">
    <source>
        <dbReference type="Pfam" id="PF16525"/>
    </source>
</evidence>
<dbReference type="InterPro" id="IPR038378">
    <property type="entry name" value="MHB_sf"/>
</dbReference>
<feature type="domain" description="Haemophore haem-binding" evidence="3">
    <location>
        <begin position="115"/>
        <end position="190"/>
    </location>
</feature>
<dbReference type="Gene3D" id="1.20.20.20">
    <property type="entry name" value="Haemophore, haem-binding domain"/>
    <property type="match status" value="1"/>
</dbReference>
<evidence type="ECO:0000256" key="2">
    <source>
        <dbReference type="SAM" id="SignalP"/>
    </source>
</evidence>
<dbReference type="GO" id="GO:0020037">
    <property type="term" value="F:heme binding"/>
    <property type="evidence" value="ECO:0007669"/>
    <property type="project" value="InterPro"/>
</dbReference>
<feature type="compositionally biased region" description="Polar residues" evidence="1">
    <location>
        <begin position="99"/>
        <end position="113"/>
    </location>
</feature>
<keyword evidence="2" id="KW-0732">Signal</keyword>
<reference evidence="4 5" key="1">
    <citation type="journal article" date="2017" name="Infect. Genet. Evol.">
        <title>The new phylogeny of the genus Mycobacterium: The old and the news.</title>
        <authorList>
            <person name="Tortoli E."/>
            <person name="Fedrizzi T."/>
            <person name="Meehan C.J."/>
            <person name="Trovato A."/>
            <person name="Grottola A."/>
            <person name="Giacobazzi E."/>
            <person name="Serpini G.F."/>
            <person name="Tagliazucchi S."/>
            <person name="Fabio A."/>
            <person name="Bettua C."/>
            <person name="Bertorelli R."/>
            <person name="Frascaro F."/>
            <person name="De Sanctis V."/>
            <person name="Pecorari M."/>
            <person name="Jousson O."/>
            <person name="Segata N."/>
            <person name="Cirillo D.M."/>
        </authorList>
    </citation>
    <scope>NUCLEOTIDE SEQUENCE [LARGE SCALE GENOMIC DNA]</scope>
    <source>
        <strain evidence="4 5">CIP1034565</strain>
    </source>
</reference>
<dbReference type="NCBIfam" id="TIGR04529">
    <property type="entry name" value="MTB_hemophore"/>
    <property type="match status" value="1"/>
</dbReference>
<name>A0A2G5P5U6_9MYCO</name>